<feature type="region of interest" description="Disordered" evidence="1">
    <location>
        <begin position="278"/>
        <end position="303"/>
    </location>
</feature>
<evidence type="ECO:0008006" key="4">
    <source>
        <dbReference type="Google" id="ProtNLM"/>
    </source>
</evidence>
<keyword evidence="3" id="KW-1185">Reference proteome</keyword>
<dbReference type="PROSITE" id="PS51257">
    <property type="entry name" value="PROKAR_LIPOPROTEIN"/>
    <property type="match status" value="1"/>
</dbReference>
<name>E1QKF2_DESB2</name>
<dbReference type="HOGENOM" id="CLU_917438_0_0_7"/>
<evidence type="ECO:0000313" key="2">
    <source>
        <dbReference type="EMBL" id="ADK86045.1"/>
    </source>
</evidence>
<proteinExistence type="predicted"/>
<dbReference type="RefSeq" id="WP_013259484.1">
    <property type="nucleotide sequence ID" value="NC_014365.1"/>
</dbReference>
<reference evidence="2 3" key="1">
    <citation type="journal article" date="2010" name="Stand. Genomic Sci.">
        <title>Complete genome sequence of Desulfarculus baarsii type strain (2st14).</title>
        <authorList>
            <person name="Sun H."/>
            <person name="Spring S."/>
            <person name="Lapidus A."/>
            <person name="Davenport K."/>
            <person name="Del Rio T.G."/>
            <person name="Tice H."/>
            <person name="Nolan M."/>
            <person name="Copeland A."/>
            <person name="Cheng J.F."/>
            <person name="Lucas S."/>
            <person name="Tapia R."/>
            <person name="Goodwin L."/>
            <person name="Pitluck S."/>
            <person name="Ivanova N."/>
            <person name="Pagani I."/>
            <person name="Mavromatis K."/>
            <person name="Ovchinnikova G."/>
            <person name="Pati A."/>
            <person name="Chen A."/>
            <person name="Palaniappan K."/>
            <person name="Hauser L."/>
            <person name="Chang Y.J."/>
            <person name="Jeffries C.D."/>
            <person name="Detter J.C."/>
            <person name="Han C."/>
            <person name="Rohde M."/>
            <person name="Brambilla E."/>
            <person name="Goker M."/>
            <person name="Woyke T."/>
            <person name="Bristow J."/>
            <person name="Eisen J.A."/>
            <person name="Markowitz V."/>
            <person name="Hugenholtz P."/>
            <person name="Kyrpides N.C."/>
            <person name="Klenk H.P."/>
            <person name="Land M."/>
        </authorList>
    </citation>
    <scope>NUCLEOTIDE SEQUENCE [LARGE SCALE GENOMIC DNA]</scope>
    <source>
        <strain evidence="3">ATCC 33931 / DSM 2075 / LMG 7858 / VKM B-1802 / 2st14</strain>
    </source>
</reference>
<accession>E1QKF2</accession>
<dbReference type="AlphaFoldDB" id="E1QKF2"/>
<gene>
    <name evidence="2" type="ordered locus">Deba_2691</name>
</gene>
<organism evidence="2 3">
    <name type="scientific">Desulfarculus baarsii (strain ATCC 33931 / DSM 2075 / LMG 7858 / VKM B-1802 / 2st14)</name>
    <dbReference type="NCBI Taxonomy" id="644282"/>
    <lineage>
        <taxon>Bacteria</taxon>
        <taxon>Pseudomonadati</taxon>
        <taxon>Thermodesulfobacteriota</taxon>
        <taxon>Desulfarculia</taxon>
        <taxon>Desulfarculales</taxon>
        <taxon>Desulfarculaceae</taxon>
        <taxon>Desulfarculus</taxon>
    </lineage>
</organism>
<protein>
    <recommendedName>
        <fullName evidence="4">Lipoprotein</fullName>
    </recommendedName>
</protein>
<dbReference type="TCDB" id="1.B.48.1.8">
    <property type="family name" value="the curli fiber subunit porin, cgsa, csgg (csgg) family"/>
</dbReference>
<evidence type="ECO:0000256" key="1">
    <source>
        <dbReference type="SAM" id="MobiDB-lite"/>
    </source>
</evidence>
<evidence type="ECO:0000313" key="3">
    <source>
        <dbReference type="Proteomes" id="UP000009047"/>
    </source>
</evidence>
<dbReference type="OrthoDB" id="5514811at2"/>
<dbReference type="KEGG" id="dbr:Deba_2691"/>
<dbReference type="Proteomes" id="UP000009047">
    <property type="component" value="Chromosome"/>
</dbReference>
<dbReference type="EMBL" id="CP002085">
    <property type="protein sequence ID" value="ADK86045.1"/>
    <property type="molecule type" value="Genomic_DNA"/>
</dbReference>
<dbReference type="STRING" id="644282.Deba_2691"/>
<dbReference type="Gene3D" id="3.40.50.10610">
    <property type="entry name" value="ABC-type transport auxiliary lipoprotein component"/>
    <property type="match status" value="1"/>
</dbReference>
<sequence>MKSALMRPILLLVVVMLMASGCVVKEKVDEFMDAKDGNLRKRVAVAPFTSGLASLDKSSAKIGAAVEADLKTHGGIVVVEFAKVEEAMAAVDPAVRDQRERVVLACRQLGVSCMVIGTLTDLSVQSQKTGIYGFRENTPFLAMELDLQLIDVSTGSVMADKALQSSQELSDIDATNLRMGQAPSKALEAQLEADLVAPAMKWTWSNISAMRWSGFVLSVDGPRLEVTIGRDTGMTVGDEVVVYTKGEKIVTGSGNVVYLLGRPAGVVRLVELGPRTSWATPMQPEEGEQAPGPFEPGQVVLTE</sequence>